<accession>A0ABW9P4P7</accession>
<evidence type="ECO:0000313" key="3">
    <source>
        <dbReference type="EMBL" id="MQS44220.1"/>
    </source>
</evidence>
<keyword evidence="1" id="KW-0472">Membrane</keyword>
<gene>
    <name evidence="3" type="ORF">FHL03_01830</name>
</gene>
<dbReference type="Proteomes" id="UP000436655">
    <property type="component" value="Unassembled WGS sequence"/>
</dbReference>
<feature type="domain" description="Predicted membrane protein YciQ-like C-terminal" evidence="2">
    <location>
        <begin position="93"/>
        <end position="254"/>
    </location>
</feature>
<dbReference type="RefSeq" id="WP_125702873.1">
    <property type="nucleotide sequence ID" value="NZ_JBHTOO010000003.1"/>
</dbReference>
<organism evidence="3 4">
    <name type="scientific">Companilactobacillus mishanensis</name>
    <dbReference type="NCBI Taxonomy" id="2486008"/>
    <lineage>
        <taxon>Bacteria</taxon>
        <taxon>Bacillati</taxon>
        <taxon>Bacillota</taxon>
        <taxon>Bacilli</taxon>
        <taxon>Lactobacillales</taxon>
        <taxon>Lactobacillaceae</taxon>
        <taxon>Companilactobacillus</taxon>
    </lineage>
</organism>
<feature type="transmembrane region" description="Helical" evidence="1">
    <location>
        <begin position="158"/>
        <end position="176"/>
    </location>
</feature>
<feature type="transmembrane region" description="Helical" evidence="1">
    <location>
        <begin position="182"/>
        <end position="199"/>
    </location>
</feature>
<sequence length="293" mass="33979">MFILICFFSIMIVSIPSIIMLYFTFNHSYRIKYNVEDYEKWVRVPNVNPVMAKILYTGYDHADLSCLISQFLVLQNTVEVNQIEDKFVIVFLNNPNDEFLRFLMEEVGNGKQVTLEDISEFPDKKLRIEFIKWTYRVAIGKSKYVDNNKTRIHGMLKVSIFAWMIITILLVTITLIFFAESLWISIALSSLGLFSVLLTKKITFSTQIYTPLGQELLSELKALRSFLSDPLNNKKLMSTNYDLWKSLIPFSISLEINPSSYSFYTISHTSNLNHYFEFASALYAAFLKSPGFN</sequence>
<evidence type="ECO:0000256" key="1">
    <source>
        <dbReference type="SAM" id="Phobius"/>
    </source>
</evidence>
<proteinExistence type="predicted"/>
<dbReference type="InterPro" id="IPR048389">
    <property type="entry name" value="YciQ-like_C"/>
</dbReference>
<name>A0ABW9P4P7_9LACO</name>
<feature type="transmembrane region" description="Helical" evidence="1">
    <location>
        <begin position="6"/>
        <end position="25"/>
    </location>
</feature>
<protein>
    <submittedName>
        <fullName evidence="3">DUF2207 domain-containing protein</fullName>
    </submittedName>
</protein>
<dbReference type="EMBL" id="VDFN01000001">
    <property type="protein sequence ID" value="MQS44220.1"/>
    <property type="molecule type" value="Genomic_DNA"/>
</dbReference>
<dbReference type="Pfam" id="PF20990">
    <property type="entry name" value="DUF2207_C"/>
    <property type="match status" value="1"/>
</dbReference>
<keyword evidence="1" id="KW-1133">Transmembrane helix</keyword>
<keyword evidence="1" id="KW-0812">Transmembrane</keyword>
<evidence type="ECO:0000259" key="2">
    <source>
        <dbReference type="Pfam" id="PF20990"/>
    </source>
</evidence>
<comment type="caution">
    <text evidence="3">The sequence shown here is derived from an EMBL/GenBank/DDBJ whole genome shotgun (WGS) entry which is preliminary data.</text>
</comment>
<evidence type="ECO:0000313" key="4">
    <source>
        <dbReference type="Proteomes" id="UP000436655"/>
    </source>
</evidence>
<reference evidence="3 4" key="1">
    <citation type="journal article" date="2019" name="Syst. Appl. Microbiol.">
        <title>Polyphasic characterization of two novel Lactobacillus spp. isolated from blown salami packages: Description of Lactobacillus halodurans sp. nov. and Lactobacillus salsicarnum sp. nov.</title>
        <authorList>
            <person name="Schuster J.A."/>
            <person name="Klingl A."/>
            <person name="Vogel R.F."/>
            <person name="Ehrmann M.A."/>
        </authorList>
    </citation>
    <scope>NUCLEOTIDE SEQUENCE [LARGE SCALE GENOMIC DNA]</scope>
    <source>
        <strain evidence="3 4">TMW 1.2098</strain>
    </source>
</reference>
<keyword evidence="4" id="KW-1185">Reference proteome</keyword>